<dbReference type="RefSeq" id="WP_063978012.1">
    <property type="nucleotide sequence ID" value="NZ_FCOK02000095.1"/>
</dbReference>
<dbReference type="Gene3D" id="1.10.443.10">
    <property type="entry name" value="Intergrase catalytic core"/>
    <property type="match status" value="1"/>
</dbReference>
<dbReference type="SUPFAM" id="SSF56349">
    <property type="entry name" value="DNA breaking-rejoining enzymes"/>
    <property type="match status" value="1"/>
</dbReference>
<gene>
    <name evidence="7" type="ORF">AWB69_08126</name>
</gene>
<evidence type="ECO:0000259" key="5">
    <source>
        <dbReference type="PROSITE" id="PS51898"/>
    </source>
</evidence>
<dbReference type="PROSITE" id="PS51900">
    <property type="entry name" value="CB"/>
    <property type="match status" value="1"/>
</dbReference>
<evidence type="ECO:0000259" key="6">
    <source>
        <dbReference type="PROSITE" id="PS51900"/>
    </source>
</evidence>
<dbReference type="Pfam" id="PF00589">
    <property type="entry name" value="Phage_integrase"/>
    <property type="match status" value="1"/>
</dbReference>
<dbReference type="InterPro" id="IPR004107">
    <property type="entry name" value="Integrase_SAM-like_N"/>
</dbReference>
<dbReference type="Proteomes" id="UP000054683">
    <property type="component" value="Unassembled WGS sequence"/>
</dbReference>
<protein>
    <submittedName>
        <fullName evidence="7">Integrase family protein</fullName>
    </submittedName>
</protein>
<reference evidence="7 8" key="1">
    <citation type="submission" date="2016-01" db="EMBL/GenBank/DDBJ databases">
        <authorList>
            <person name="Oliw E.H."/>
        </authorList>
    </citation>
    <scope>NUCLEOTIDE SEQUENCE [LARGE SCALE GENOMIC DNA]</scope>
    <source>
        <strain evidence="7">LMG 27134</strain>
    </source>
</reference>
<dbReference type="PANTHER" id="PTHR30349">
    <property type="entry name" value="PHAGE INTEGRASE-RELATED"/>
    <property type="match status" value="1"/>
</dbReference>
<sequence>MYRSVPCSSPWLDLLRNHLQEARYCCRVAKQYDFAARCFLLDLERRGKTVESVSRSDVDTYLANLKRLRDQHPLPVASRRKDCSSIKMLLRLVHNGKWPPEFVPTTDHDIVVFDFVRNYDTWMVEMRGLSPNTRRNNRFEMVSFLRWLQVHGTTIETLHLPDLDAYIASRLVAMKRRSKANVISALRGVLRYLFDSNQISTDLADAIEGPIVYEHESIPTTIPRSDIDRLLEIARFDRTPLGIRNYAILILLSTYGLRSGEIRGLRLSDIDWRHERIHIRHTKTGACSELPLLRDPADALFDYLRCGRPATSTREVFVQAVAPYGPLRAGLHRVLNHAIQAAGVSLTGKRGVHVLRHSRAESLLGSGVSIKVIGDILGHYSVRGTAMYLKLATDDLRSVALDLPQEVTT</sequence>
<dbReference type="InterPro" id="IPR013762">
    <property type="entry name" value="Integrase-like_cat_sf"/>
</dbReference>
<keyword evidence="3" id="KW-0233">DNA recombination</keyword>
<evidence type="ECO:0000313" key="8">
    <source>
        <dbReference type="Proteomes" id="UP000054683"/>
    </source>
</evidence>
<dbReference type="Pfam" id="PF02899">
    <property type="entry name" value="Phage_int_SAM_1"/>
    <property type="match status" value="1"/>
</dbReference>
<dbReference type="PROSITE" id="PS51898">
    <property type="entry name" value="TYR_RECOMBINASE"/>
    <property type="match status" value="1"/>
</dbReference>
<proteinExistence type="predicted"/>
<dbReference type="CDD" id="cd01188">
    <property type="entry name" value="INT_RitA_C_like"/>
    <property type="match status" value="1"/>
</dbReference>
<dbReference type="InterPro" id="IPR010998">
    <property type="entry name" value="Integrase_recombinase_N"/>
</dbReference>
<dbReference type="EMBL" id="FCOK02000095">
    <property type="protein sequence ID" value="SAL69004.1"/>
    <property type="molecule type" value="Genomic_DNA"/>
</dbReference>
<dbReference type="PANTHER" id="PTHR30349:SF90">
    <property type="entry name" value="TYROSINE RECOMBINASE XERD"/>
    <property type="match status" value="1"/>
</dbReference>
<evidence type="ECO:0000256" key="4">
    <source>
        <dbReference type="PROSITE-ProRule" id="PRU01248"/>
    </source>
</evidence>
<dbReference type="InterPro" id="IPR002104">
    <property type="entry name" value="Integrase_catalytic"/>
</dbReference>
<feature type="domain" description="Core-binding (CB)" evidence="6">
    <location>
        <begin position="110"/>
        <end position="194"/>
    </location>
</feature>
<dbReference type="InterPro" id="IPR044068">
    <property type="entry name" value="CB"/>
</dbReference>
<feature type="domain" description="Tyr recombinase" evidence="5">
    <location>
        <begin position="217"/>
        <end position="401"/>
    </location>
</feature>
<dbReference type="GO" id="GO:0015074">
    <property type="term" value="P:DNA integration"/>
    <property type="evidence" value="ECO:0007669"/>
    <property type="project" value="UniProtKB-KW"/>
</dbReference>
<keyword evidence="2 4" id="KW-0238">DNA-binding</keyword>
<keyword evidence="1" id="KW-0229">DNA integration</keyword>
<dbReference type="Gene3D" id="1.10.150.130">
    <property type="match status" value="1"/>
</dbReference>
<evidence type="ECO:0000313" key="7">
    <source>
        <dbReference type="EMBL" id="SAL69004.1"/>
    </source>
</evidence>
<dbReference type="GO" id="GO:0003677">
    <property type="term" value="F:DNA binding"/>
    <property type="evidence" value="ECO:0007669"/>
    <property type="project" value="UniProtKB-UniRule"/>
</dbReference>
<dbReference type="InterPro" id="IPR011010">
    <property type="entry name" value="DNA_brk_join_enz"/>
</dbReference>
<evidence type="ECO:0000256" key="2">
    <source>
        <dbReference type="ARBA" id="ARBA00023125"/>
    </source>
</evidence>
<accession>A0A158JJJ7</accession>
<dbReference type="GO" id="GO:0006310">
    <property type="term" value="P:DNA recombination"/>
    <property type="evidence" value="ECO:0007669"/>
    <property type="project" value="UniProtKB-KW"/>
</dbReference>
<name>A0A158JJJ7_9BURK</name>
<dbReference type="AlphaFoldDB" id="A0A158JJJ7"/>
<organism evidence="7 8">
    <name type="scientific">Caballeronia udeis</name>
    <dbReference type="NCBI Taxonomy" id="1232866"/>
    <lineage>
        <taxon>Bacteria</taxon>
        <taxon>Pseudomonadati</taxon>
        <taxon>Pseudomonadota</taxon>
        <taxon>Betaproteobacteria</taxon>
        <taxon>Burkholderiales</taxon>
        <taxon>Burkholderiaceae</taxon>
        <taxon>Caballeronia</taxon>
    </lineage>
</organism>
<evidence type="ECO:0000256" key="3">
    <source>
        <dbReference type="ARBA" id="ARBA00023172"/>
    </source>
</evidence>
<dbReference type="InterPro" id="IPR050090">
    <property type="entry name" value="Tyrosine_recombinase_XerCD"/>
</dbReference>
<evidence type="ECO:0000256" key="1">
    <source>
        <dbReference type="ARBA" id="ARBA00022908"/>
    </source>
</evidence>